<keyword evidence="1" id="KW-0472">Membrane</keyword>
<reference evidence="3" key="1">
    <citation type="submission" date="2016-06" db="EMBL/GenBank/DDBJ databases">
        <authorList>
            <person name="Varghese N."/>
            <person name="Submissions Spin"/>
        </authorList>
    </citation>
    <scope>NUCLEOTIDE SEQUENCE [LARGE SCALE GENOMIC DNA]</scope>
    <source>
        <strain evidence="3">DSM 45161</strain>
    </source>
</reference>
<accession>A0A1C5I2C3</accession>
<evidence type="ECO:0008006" key="4">
    <source>
        <dbReference type="Google" id="ProtNLM"/>
    </source>
</evidence>
<protein>
    <recommendedName>
        <fullName evidence="4">LigA protein</fullName>
    </recommendedName>
</protein>
<dbReference type="RefSeq" id="WP_088975777.1">
    <property type="nucleotide sequence ID" value="NZ_LT607753.1"/>
</dbReference>
<dbReference type="EMBL" id="LT607753">
    <property type="protein sequence ID" value="SCG52357.1"/>
    <property type="molecule type" value="Genomic_DNA"/>
</dbReference>
<evidence type="ECO:0000313" key="3">
    <source>
        <dbReference type="Proteomes" id="UP000198215"/>
    </source>
</evidence>
<keyword evidence="1" id="KW-0812">Transmembrane</keyword>
<keyword evidence="3" id="KW-1185">Reference proteome</keyword>
<gene>
    <name evidence="2" type="ORF">GA0070614_2111</name>
</gene>
<sequence>MTDLDERITSTLREHAEGAVDSHRLLRDSVARGRRRRLRRRVVTATALALVGVLGVATVQLGEVPSRSAWTAAPPVPPPVVGVPGALADPTLVGTDPNLLHFGVDPARARLLTWRTGGGVEGGRLDLGGDRIVAVDLSTDAAAVERSVHEGMTYPDTPATAAGFDGRVQRVPSTGPGGQPGWLLRWQPVPGLYARVHTVADDDGGLREAVAALRLDEARRCATPLRLTTLPPDASLAGCEVSVIGFPDALDVLLTVARPGDQRLDVWLEYHREVPSGRTEGNRTIGDRAGYVPPQGGELELLGVDKASVTARFGWPNRGFTEADAAVVLGGARLADDLSRPSTWN</sequence>
<keyword evidence="1" id="KW-1133">Transmembrane helix</keyword>
<name>A0A1C5I2C3_9ACTN</name>
<evidence type="ECO:0000256" key="1">
    <source>
        <dbReference type="SAM" id="Phobius"/>
    </source>
</evidence>
<feature type="transmembrane region" description="Helical" evidence="1">
    <location>
        <begin position="42"/>
        <end position="62"/>
    </location>
</feature>
<dbReference type="AlphaFoldDB" id="A0A1C5I2C3"/>
<dbReference type="OrthoDB" id="3367156at2"/>
<proteinExistence type="predicted"/>
<organism evidence="2 3">
    <name type="scientific">Micromonospora coxensis</name>
    <dbReference type="NCBI Taxonomy" id="356852"/>
    <lineage>
        <taxon>Bacteria</taxon>
        <taxon>Bacillati</taxon>
        <taxon>Actinomycetota</taxon>
        <taxon>Actinomycetes</taxon>
        <taxon>Micromonosporales</taxon>
        <taxon>Micromonosporaceae</taxon>
        <taxon>Micromonospora</taxon>
    </lineage>
</organism>
<evidence type="ECO:0000313" key="2">
    <source>
        <dbReference type="EMBL" id="SCG52357.1"/>
    </source>
</evidence>
<dbReference type="Proteomes" id="UP000198215">
    <property type="component" value="Chromosome I"/>
</dbReference>